<proteinExistence type="predicted"/>
<name>A0A1Y2BH61_9FUNG</name>
<organism evidence="2 3">
    <name type="scientific">Rhizoclosmatium globosum</name>
    <dbReference type="NCBI Taxonomy" id="329046"/>
    <lineage>
        <taxon>Eukaryota</taxon>
        <taxon>Fungi</taxon>
        <taxon>Fungi incertae sedis</taxon>
        <taxon>Chytridiomycota</taxon>
        <taxon>Chytridiomycota incertae sedis</taxon>
        <taxon>Chytridiomycetes</taxon>
        <taxon>Chytridiales</taxon>
        <taxon>Chytriomycetaceae</taxon>
        <taxon>Rhizoclosmatium</taxon>
    </lineage>
</organism>
<comment type="caution">
    <text evidence="2">The sequence shown here is derived from an EMBL/GenBank/DDBJ whole genome shotgun (WGS) entry which is preliminary data.</text>
</comment>
<dbReference type="Proteomes" id="UP000193642">
    <property type="component" value="Unassembled WGS sequence"/>
</dbReference>
<keyword evidence="3" id="KW-1185">Reference proteome</keyword>
<feature type="compositionally biased region" description="Polar residues" evidence="1">
    <location>
        <begin position="225"/>
        <end position="243"/>
    </location>
</feature>
<gene>
    <name evidence="2" type="ORF">BCR33DRAFT_771019</name>
</gene>
<dbReference type="EMBL" id="MCGO01000065">
    <property type="protein sequence ID" value="ORY34132.1"/>
    <property type="molecule type" value="Genomic_DNA"/>
</dbReference>
<accession>A0A1Y2BH61</accession>
<feature type="region of interest" description="Disordered" evidence="1">
    <location>
        <begin position="182"/>
        <end position="243"/>
    </location>
</feature>
<dbReference type="AlphaFoldDB" id="A0A1Y2BH61"/>
<evidence type="ECO:0000256" key="1">
    <source>
        <dbReference type="SAM" id="MobiDB-lite"/>
    </source>
</evidence>
<evidence type="ECO:0000313" key="3">
    <source>
        <dbReference type="Proteomes" id="UP000193642"/>
    </source>
</evidence>
<sequence>MKAKPKSTKLPGQCLVHRGKAIMNPRPNSTGPLFPAYKLENGIVGYSLKDFALFLSVVDIGKDAKALNLVGTEVIHSDTLIATKDGLRILCCGNNKIAKKLLSLFLGIIGNDQSNADVHVARDYQCRKSQVECCFSITKFDSVYRSYAEKSSIEKIDHWNKSHLKRSSSSGSVSSASKKSLSFSQTPLTNSQRQNRQQQPSVRDQARIRGIKAGAAISEKMFYSASPSTPESADRNNINDNEN</sequence>
<reference evidence="2 3" key="1">
    <citation type="submission" date="2016-07" db="EMBL/GenBank/DDBJ databases">
        <title>Pervasive Adenine N6-methylation of Active Genes in Fungi.</title>
        <authorList>
            <consortium name="DOE Joint Genome Institute"/>
            <person name="Mondo S.J."/>
            <person name="Dannebaum R.O."/>
            <person name="Kuo R.C."/>
            <person name="Labutti K."/>
            <person name="Haridas S."/>
            <person name="Kuo A."/>
            <person name="Salamov A."/>
            <person name="Ahrendt S.R."/>
            <person name="Lipzen A."/>
            <person name="Sullivan W."/>
            <person name="Andreopoulos W.B."/>
            <person name="Clum A."/>
            <person name="Lindquist E."/>
            <person name="Daum C."/>
            <person name="Ramamoorthy G.K."/>
            <person name="Gryganskyi A."/>
            <person name="Culley D."/>
            <person name="Magnuson J.K."/>
            <person name="James T.Y."/>
            <person name="O'Malley M.A."/>
            <person name="Stajich J.E."/>
            <person name="Spatafora J.W."/>
            <person name="Visel A."/>
            <person name="Grigoriev I.V."/>
        </authorList>
    </citation>
    <scope>NUCLEOTIDE SEQUENCE [LARGE SCALE GENOMIC DNA]</scope>
    <source>
        <strain evidence="2 3">JEL800</strain>
    </source>
</reference>
<protein>
    <submittedName>
        <fullName evidence="2">Uncharacterized protein</fullName>
    </submittedName>
</protein>
<dbReference type="OrthoDB" id="2178372at2759"/>
<evidence type="ECO:0000313" key="2">
    <source>
        <dbReference type="EMBL" id="ORY34132.1"/>
    </source>
</evidence>
<feature type="compositionally biased region" description="Low complexity" evidence="1">
    <location>
        <begin position="182"/>
        <end position="201"/>
    </location>
</feature>